<accession>A0ABR9DK73</accession>
<comment type="caution">
    <text evidence="1">The sequence shown here is derived from an EMBL/GenBank/DDBJ whole genome shotgun (WGS) entry which is preliminary data.</text>
</comment>
<dbReference type="RefSeq" id="WP_192396101.1">
    <property type="nucleotide sequence ID" value="NZ_CAJHIU010000003.1"/>
</dbReference>
<evidence type="ECO:0000313" key="2">
    <source>
        <dbReference type="Proteomes" id="UP000641152"/>
    </source>
</evidence>
<dbReference type="Proteomes" id="UP000641152">
    <property type="component" value="Unassembled WGS sequence"/>
</dbReference>
<proteinExistence type="predicted"/>
<gene>
    <name evidence="1" type="ORF">EBB_23670</name>
</gene>
<protein>
    <submittedName>
        <fullName evidence="1">Uncharacterized protein</fullName>
    </submittedName>
</protein>
<evidence type="ECO:0000313" key="1">
    <source>
        <dbReference type="EMBL" id="MBD9363425.1"/>
    </source>
</evidence>
<organism evidence="1 2">
    <name type="scientific">Methylomonas fluvii</name>
    <dbReference type="NCBI Taxonomy" id="1854564"/>
    <lineage>
        <taxon>Bacteria</taxon>
        <taxon>Pseudomonadati</taxon>
        <taxon>Pseudomonadota</taxon>
        <taxon>Gammaproteobacteria</taxon>
        <taxon>Methylococcales</taxon>
        <taxon>Methylococcaceae</taxon>
        <taxon>Methylomonas</taxon>
    </lineage>
</organism>
<name>A0ABR9DK73_9GAMM</name>
<keyword evidence="2" id="KW-1185">Reference proteome</keyword>
<sequence length="58" mass="6384">MKFSFLHAIRQSKLMTVNGVIGVIESLDPPFAAGPVSTTSLFDFTSNNTIAMSEKLWH</sequence>
<dbReference type="EMBL" id="JACXST010000003">
    <property type="protein sequence ID" value="MBD9363425.1"/>
    <property type="molecule type" value="Genomic_DNA"/>
</dbReference>
<reference evidence="1 2" key="1">
    <citation type="submission" date="2020-09" db="EMBL/GenBank/DDBJ databases">
        <title>Methylomonas albis sp. nov. and Methylomonas fluvii sp. nov.: Two cold-adapted methanotrophs from the River Elbe and an amended description of Methylovulum psychrotolerans strain Eb1.</title>
        <authorList>
            <person name="Bussmann I.K."/>
            <person name="Klings K.-W."/>
            <person name="Warnstedt J."/>
            <person name="Hoppert M."/>
            <person name="Saborowski A."/>
            <person name="Horn F."/>
            <person name="Liebner S."/>
        </authorList>
    </citation>
    <scope>NUCLEOTIDE SEQUENCE [LARGE SCALE GENOMIC DNA]</scope>
    <source>
        <strain evidence="1 2">EbB</strain>
    </source>
</reference>